<feature type="domain" description="ThuA-like" evidence="2">
    <location>
        <begin position="3"/>
        <end position="216"/>
    </location>
</feature>
<dbReference type="EMBL" id="VDLV01000001">
    <property type="protein sequence ID" value="MBA1376424.1"/>
    <property type="molecule type" value="Genomic_DNA"/>
</dbReference>
<dbReference type="SUPFAM" id="SSF52317">
    <property type="entry name" value="Class I glutamine amidotransferase-like"/>
    <property type="match status" value="1"/>
</dbReference>
<feature type="compositionally biased region" description="Low complexity" evidence="1">
    <location>
        <begin position="230"/>
        <end position="246"/>
    </location>
</feature>
<feature type="region of interest" description="Disordered" evidence="1">
    <location>
        <begin position="216"/>
        <end position="246"/>
    </location>
</feature>
<dbReference type="Gene3D" id="3.40.50.880">
    <property type="match status" value="1"/>
</dbReference>
<proteinExistence type="predicted"/>
<protein>
    <submittedName>
        <fullName evidence="3">ThuA domain-containing protein</fullName>
    </submittedName>
</protein>
<organism evidence="3 4">
    <name type="scientific">Pseudomonas brassicacearum subsp. neoaurantiaca</name>
    <dbReference type="NCBI Taxonomy" id="494916"/>
    <lineage>
        <taxon>Bacteria</taxon>
        <taxon>Pseudomonadati</taxon>
        <taxon>Pseudomonadota</taxon>
        <taxon>Gammaproteobacteria</taxon>
        <taxon>Pseudomonadales</taxon>
        <taxon>Pseudomonadaceae</taxon>
        <taxon>Pseudomonas</taxon>
    </lineage>
</organism>
<dbReference type="Proteomes" id="UP000572407">
    <property type="component" value="Unassembled WGS sequence"/>
</dbReference>
<accession>A0A7V8RH96</accession>
<evidence type="ECO:0000313" key="3">
    <source>
        <dbReference type="EMBL" id="MBA1376424.1"/>
    </source>
</evidence>
<evidence type="ECO:0000313" key="4">
    <source>
        <dbReference type="Proteomes" id="UP000572407"/>
    </source>
</evidence>
<dbReference type="InterPro" id="IPR029010">
    <property type="entry name" value="ThuA-like"/>
</dbReference>
<reference evidence="3 4" key="1">
    <citation type="submission" date="2019-06" db="EMBL/GenBank/DDBJ databases">
        <title>Analysis of the biodiversity of Brassica napus bacterial endophytes for the selection of potential efficient biofertilizers for rapeseed crops.</title>
        <authorList>
            <person name="Jimenez-Gomez A."/>
            <person name="Saati-Santamaria Z."/>
            <person name="Menendez E."/>
            <person name="Rivas R."/>
            <person name="Mateos P.F."/>
            <person name="Velazquez E."/>
            <person name="Garcia-Fraile P."/>
        </authorList>
    </citation>
    <scope>NUCLEOTIDE SEQUENCE [LARGE SCALE GENOMIC DNA]</scope>
    <source>
        <strain evidence="3 4">CDVBN10</strain>
    </source>
</reference>
<dbReference type="PANTHER" id="PTHR40469:SF2">
    <property type="entry name" value="GALACTOSE-BINDING DOMAIN-LIKE SUPERFAMILY PROTEIN"/>
    <property type="match status" value="1"/>
</dbReference>
<gene>
    <name evidence="3" type="ORF">FHK92_01050</name>
</gene>
<dbReference type="Pfam" id="PF06283">
    <property type="entry name" value="ThuA"/>
    <property type="match status" value="1"/>
</dbReference>
<evidence type="ECO:0000259" key="2">
    <source>
        <dbReference type="Pfam" id="PF06283"/>
    </source>
</evidence>
<comment type="caution">
    <text evidence="3">The sequence shown here is derived from an EMBL/GenBank/DDBJ whole genome shotgun (WGS) entry which is preliminary data.</text>
</comment>
<dbReference type="InterPro" id="IPR029062">
    <property type="entry name" value="Class_I_gatase-like"/>
</dbReference>
<evidence type="ECO:0000256" key="1">
    <source>
        <dbReference type="SAM" id="MobiDB-lite"/>
    </source>
</evidence>
<name>A0A7V8RH96_9PSED</name>
<dbReference type="RefSeq" id="WP_181286388.1">
    <property type="nucleotide sequence ID" value="NZ_VDLV01000001.1"/>
</dbReference>
<sequence>MSRVLYLYGGWPGHYPYEIAAWARTVFQELDFDVEESTDIFTLDRDLTGYDLIVIGWNNAVTTETLTASQENHLLHAIENGTGLVGWHGAGAAFRASLKYHWVLGGSFLEHPMGEGFPHPYQVNVIDYGHEVTQGVEDFEVRSEQYYMQVDPNIHVLAETTFDGNPFPWLSGHRSPVAWVRQWGQGRVFYHSIGHDTGNLADPNIRRLTKQGLAWATRGRGQKPASSDASTPLTSIPLPSTPGVLS</sequence>
<dbReference type="AlphaFoldDB" id="A0A7V8RH96"/>
<dbReference type="PANTHER" id="PTHR40469">
    <property type="entry name" value="SECRETED GLYCOSYL HYDROLASE"/>
    <property type="match status" value="1"/>
</dbReference>